<name>A0A2G9G3X4_9LAMI</name>
<sequence>MFALSLRGLGAQLIHETLHLGSTVSRLKLKGIDRDLRKQWSMWFNSIQREKPYWPLTYGQQNLTLMRWYPLSYRCCMAILACLTNKIERAFLTCLVKSSFGPTFLGDNAIKLTVEKDSTFNRSAQRCGTQSV</sequence>
<comment type="caution">
    <text evidence="1">The sequence shown here is derived from an EMBL/GenBank/DDBJ whole genome shotgun (WGS) entry which is preliminary data.</text>
</comment>
<protein>
    <submittedName>
        <fullName evidence="1">Uncharacterized protein</fullName>
    </submittedName>
</protein>
<organism evidence="1 2">
    <name type="scientific">Handroanthus impetiginosus</name>
    <dbReference type="NCBI Taxonomy" id="429701"/>
    <lineage>
        <taxon>Eukaryota</taxon>
        <taxon>Viridiplantae</taxon>
        <taxon>Streptophyta</taxon>
        <taxon>Embryophyta</taxon>
        <taxon>Tracheophyta</taxon>
        <taxon>Spermatophyta</taxon>
        <taxon>Magnoliopsida</taxon>
        <taxon>eudicotyledons</taxon>
        <taxon>Gunneridae</taxon>
        <taxon>Pentapetalae</taxon>
        <taxon>asterids</taxon>
        <taxon>lamiids</taxon>
        <taxon>Lamiales</taxon>
        <taxon>Bignoniaceae</taxon>
        <taxon>Crescentiina</taxon>
        <taxon>Tabebuia alliance</taxon>
        <taxon>Handroanthus</taxon>
    </lineage>
</organism>
<dbReference type="OrthoDB" id="1657363at2759"/>
<reference evidence="2" key="1">
    <citation type="journal article" date="2018" name="Gigascience">
        <title>Genome assembly of the Pink Ipe (Handroanthus impetiginosus, Bignoniaceae), a highly valued, ecologically keystone Neotropical timber forest tree.</title>
        <authorList>
            <person name="Silva-Junior O.B."/>
            <person name="Grattapaglia D."/>
            <person name="Novaes E."/>
            <person name="Collevatti R.G."/>
        </authorList>
    </citation>
    <scope>NUCLEOTIDE SEQUENCE [LARGE SCALE GENOMIC DNA]</scope>
    <source>
        <strain evidence="2">cv. UFG-1</strain>
    </source>
</reference>
<gene>
    <name evidence="1" type="ORF">CDL12_27485</name>
</gene>
<evidence type="ECO:0000313" key="1">
    <source>
        <dbReference type="EMBL" id="PIN00014.1"/>
    </source>
</evidence>
<dbReference type="Proteomes" id="UP000231279">
    <property type="component" value="Unassembled WGS sequence"/>
</dbReference>
<proteinExistence type="predicted"/>
<keyword evidence="2" id="KW-1185">Reference proteome</keyword>
<dbReference type="EMBL" id="NKXS01007226">
    <property type="protein sequence ID" value="PIN00014.1"/>
    <property type="molecule type" value="Genomic_DNA"/>
</dbReference>
<evidence type="ECO:0000313" key="2">
    <source>
        <dbReference type="Proteomes" id="UP000231279"/>
    </source>
</evidence>
<dbReference type="AlphaFoldDB" id="A0A2G9G3X4"/>
<accession>A0A2G9G3X4</accession>